<protein>
    <recommendedName>
        <fullName evidence="3">DUF3800 domain-containing protein</fullName>
    </recommendedName>
</protein>
<reference evidence="1 2" key="1">
    <citation type="submission" date="2017-01" db="EMBL/GenBank/DDBJ databases">
        <authorList>
            <person name="Mah S.A."/>
            <person name="Swanson W.J."/>
            <person name="Moy G.W."/>
            <person name="Vacquier V.D."/>
        </authorList>
    </citation>
    <scope>NUCLEOTIDE SEQUENCE [LARGE SCALE GENOMIC DNA]</scope>
    <source>
        <strain evidence="1 2">DSM 18014</strain>
    </source>
</reference>
<evidence type="ECO:0000313" key="2">
    <source>
        <dbReference type="Proteomes" id="UP000185781"/>
    </source>
</evidence>
<organism evidence="1 2">
    <name type="scientific">Chryseobacterium gambrini</name>
    <dbReference type="NCBI Taxonomy" id="373672"/>
    <lineage>
        <taxon>Bacteria</taxon>
        <taxon>Pseudomonadati</taxon>
        <taxon>Bacteroidota</taxon>
        <taxon>Flavobacteriia</taxon>
        <taxon>Flavobacteriales</taxon>
        <taxon>Weeksellaceae</taxon>
        <taxon>Chryseobacterium group</taxon>
        <taxon>Chryseobacterium</taxon>
    </lineage>
</organism>
<dbReference type="AlphaFoldDB" id="A0A1N7QUB6"/>
<gene>
    <name evidence="1" type="ORF">SAMN05421785_11845</name>
</gene>
<dbReference type="InterPro" id="IPR024524">
    <property type="entry name" value="DUF3800"/>
</dbReference>
<accession>A0A1N7QUB6</accession>
<dbReference type="Proteomes" id="UP000185781">
    <property type="component" value="Unassembled WGS sequence"/>
</dbReference>
<dbReference type="EMBL" id="FTOV01000018">
    <property type="protein sequence ID" value="SIT26471.1"/>
    <property type="molecule type" value="Genomic_DNA"/>
</dbReference>
<sequence>MIPAKIFIDEFGNAHLDLSKKGTFSHFIYTSVIIKENDTNKARKILKEICSNYKLGDDLKSKNIKKKNFKKRKEILLEFIEKLNFVVDVMVVDKSKLSGDGLKIKRTFYKYFQSLFVEKYNNIYESYSINADKVGEEFKNELQDYVRKKSISRDLFNPDRNFEIFDDKDEKLIQIADFISGCLGKVFCTSHFDKQYIELFNLLHARTSISYFPFESYITKEIENKPELDRQIMMMNYQLIERFFDSSKSEKSKEKARLLEYLRFQSELNPNRLVSTKELLIYLNNFFPNIKNERIRTLIRDLRYEGLFIVSHSGKPGYKLATKYSDVSEHFNHFLKYVVPMLQKVKILNQTLSQNSFNDINPIEKDPHMQKLKELVAGI</sequence>
<dbReference type="RefSeq" id="WP_076396202.1">
    <property type="nucleotide sequence ID" value="NZ_FTOV01000018.1"/>
</dbReference>
<proteinExistence type="predicted"/>
<evidence type="ECO:0000313" key="1">
    <source>
        <dbReference type="EMBL" id="SIT26471.1"/>
    </source>
</evidence>
<name>A0A1N7QUB6_9FLAO</name>
<dbReference type="OrthoDB" id="6057352at2"/>
<evidence type="ECO:0008006" key="3">
    <source>
        <dbReference type="Google" id="ProtNLM"/>
    </source>
</evidence>
<dbReference type="Pfam" id="PF12686">
    <property type="entry name" value="DUF3800"/>
    <property type="match status" value="1"/>
</dbReference>